<name>A0A4U0FH66_9BACL</name>
<keyword evidence="3" id="KW-1185">Reference proteome</keyword>
<reference evidence="2 3" key="1">
    <citation type="submission" date="2019-04" db="EMBL/GenBank/DDBJ databases">
        <title>Cohnella sp. nov., isolated from soil.</title>
        <authorList>
            <person name="Kim W."/>
        </authorList>
    </citation>
    <scope>NUCLEOTIDE SEQUENCE [LARGE SCALE GENOMIC DNA]</scope>
    <source>
        <strain evidence="2 3">CAU 1483</strain>
    </source>
</reference>
<dbReference type="CDD" id="cd04301">
    <property type="entry name" value="NAT_SF"/>
    <property type="match status" value="1"/>
</dbReference>
<accession>A0A4U0FH66</accession>
<proteinExistence type="predicted"/>
<dbReference type="OrthoDB" id="9797826at2"/>
<sequence>MGKISRPGVRRTFCRKISCSACCSVMNLYSDKESVSVIPLGLDEIKHYMTDLLEIEGLIHQRMGPRYSVEQWNEENFCRRLTAKHECSWGILGSDSNCVRAFLIGSRPSPDLQHIHRIATHPDFTRRGYSSMLLEQALTQWMLHESTRMITAIVNVQNLASIFMFRKSGFEILKGEALNHYLTEKSAVHPSISHDGFEDVHGIRYVVLFRRKADEFYR</sequence>
<dbReference type="Gene3D" id="3.40.630.30">
    <property type="match status" value="1"/>
</dbReference>
<dbReference type="InterPro" id="IPR000182">
    <property type="entry name" value="GNAT_dom"/>
</dbReference>
<comment type="caution">
    <text evidence="2">The sequence shown here is derived from an EMBL/GenBank/DDBJ whole genome shotgun (WGS) entry which is preliminary data.</text>
</comment>
<evidence type="ECO:0000259" key="1">
    <source>
        <dbReference type="PROSITE" id="PS51186"/>
    </source>
</evidence>
<protein>
    <submittedName>
        <fullName evidence="2">GNAT family N-acetyltransferase</fullName>
    </submittedName>
</protein>
<evidence type="ECO:0000313" key="3">
    <source>
        <dbReference type="Proteomes" id="UP000309673"/>
    </source>
</evidence>
<keyword evidence="2" id="KW-0808">Transferase</keyword>
<dbReference type="GO" id="GO:0016747">
    <property type="term" value="F:acyltransferase activity, transferring groups other than amino-acyl groups"/>
    <property type="evidence" value="ECO:0007669"/>
    <property type="project" value="InterPro"/>
</dbReference>
<organism evidence="2 3">
    <name type="scientific">Cohnella pontilimi</name>
    <dbReference type="NCBI Taxonomy" id="2564100"/>
    <lineage>
        <taxon>Bacteria</taxon>
        <taxon>Bacillati</taxon>
        <taxon>Bacillota</taxon>
        <taxon>Bacilli</taxon>
        <taxon>Bacillales</taxon>
        <taxon>Paenibacillaceae</taxon>
        <taxon>Cohnella</taxon>
    </lineage>
</organism>
<dbReference type="EMBL" id="SUPK01000001">
    <property type="protein sequence ID" value="TJY44260.1"/>
    <property type="molecule type" value="Genomic_DNA"/>
</dbReference>
<dbReference type="PROSITE" id="PS51186">
    <property type="entry name" value="GNAT"/>
    <property type="match status" value="1"/>
</dbReference>
<dbReference type="Pfam" id="PF00583">
    <property type="entry name" value="Acetyltransf_1"/>
    <property type="match status" value="1"/>
</dbReference>
<feature type="domain" description="N-acetyltransferase" evidence="1">
    <location>
        <begin position="40"/>
        <end position="188"/>
    </location>
</feature>
<dbReference type="SUPFAM" id="SSF55729">
    <property type="entry name" value="Acyl-CoA N-acyltransferases (Nat)"/>
    <property type="match status" value="1"/>
</dbReference>
<evidence type="ECO:0000313" key="2">
    <source>
        <dbReference type="EMBL" id="TJY44260.1"/>
    </source>
</evidence>
<dbReference type="Proteomes" id="UP000309673">
    <property type="component" value="Unassembled WGS sequence"/>
</dbReference>
<dbReference type="AlphaFoldDB" id="A0A4U0FH66"/>
<dbReference type="InterPro" id="IPR016181">
    <property type="entry name" value="Acyl_CoA_acyltransferase"/>
</dbReference>
<gene>
    <name evidence="2" type="ORF">E5161_02410</name>
</gene>